<sequence length="224" mass="25806">MITSTMIDQYNLKSLPADVYKNSEIHYFKNGDMITSSEENQTQKRLLLLLQGRAKVIFLSNDGESTLLEFLNRNDWIGELELVGVTTSYKQVVSLGSSVCLAIPQAIVTKYLINDVAFLQQFNHYLANKIIKRTDLMLTAKAYSFKERLATFMLNDAYNSEYSEPHQLVMEYLGISYRHLLYTYNQLVDEGFIDKIGRNKYRLNMQRIESLSITATTSDHAELQ</sequence>
<gene>
    <name evidence="2" type="ORF">BMR96_08545</name>
</gene>
<dbReference type="eggNOG" id="COG0664">
    <property type="taxonomic scope" value="Bacteria"/>
</dbReference>
<dbReference type="Pfam" id="PF00027">
    <property type="entry name" value="cNMP_binding"/>
    <property type="match status" value="1"/>
</dbReference>
<proteinExistence type="predicted"/>
<dbReference type="InterPro" id="IPR000595">
    <property type="entry name" value="cNMP-bd_dom"/>
</dbReference>
<dbReference type="AlphaFoldDB" id="A0A1X0VBV1"/>
<reference evidence="2 3" key="1">
    <citation type="journal article" date="2017" name="Front. Microbiol.">
        <title>Genomic Characterization of Dairy Associated Leuconostoc Species and Diversity of Leuconostocs in Undefined Mixed Mesophilic Starter Cultures.</title>
        <authorList>
            <person name="Frantzen C.A."/>
            <person name="Kot W."/>
            <person name="Pedersen T.B."/>
            <person name="Ardo Y.M."/>
            <person name="Broadbent J.R."/>
            <person name="Neve H."/>
            <person name="Hansen L.H."/>
            <person name="Dal Bello F."/>
            <person name="Ostlie H.M."/>
            <person name="Kleppen H.P."/>
            <person name="Vogensen F.K."/>
            <person name="Holo H."/>
        </authorList>
    </citation>
    <scope>NUCLEOTIDE SEQUENCE [LARGE SCALE GENOMIC DNA]</scope>
    <source>
        <strain evidence="2 3">LMGCF08</strain>
    </source>
</reference>
<evidence type="ECO:0000313" key="3">
    <source>
        <dbReference type="Proteomes" id="UP000192288"/>
    </source>
</evidence>
<dbReference type="PROSITE" id="PS50042">
    <property type="entry name" value="CNMP_BINDING_3"/>
    <property type="match status" value="1"/>
</dbReference>
<dbReference type="Gene3D" id="2.60.120.10">
    <property type="entry name" value="Jelly Rolls"/>
    <property type="match status" value="1"/>
</dbReference>
<evidence type="ECO:0000259" key="1">
    <source>
        <dbReference type="PROSITE" id="PS50042"/>
    </source>
</evidence>
<accession>A0A1X0VBV1</accession>
<dbReference type="InterPro" id="IPR018490">
    <property type="entry name" value="cNMP-bd_dom_sf"/>
</dbReference>
<dbReference type="SUPFAM" id="SSF51206">
    <property type="entry name" value="cAMP-binding domain-like"/>
    <property type="match status" value="1"/>
</dbReference>
<organism evidence="2 3">
    <name type="scientific">Leuconostoc pseudomesenteroides</name>
    <dbReference type="NCBI Taxonomy" id="33968"/>
    <lineage>
        <taxon>Bacteria</taxon>
        <taxon>Bacillati</taxon>
        <taxon>Bacillota</taxon>
        <taxon>Bacilli</taxon>
        <taxon>Lactobacillales</taxon>
        <taxon>Lactobacillaceae</taxon>
        <taxon>Leuconostoc</taxon>
    </lineage>
</organism>
<dbReference type="InterPro" id="IPR014710">
    <property type="entry name" value="RmlC-like_jellyroll"/>
</dbReference>
<dbReference type="RefSeq" id="WP_004913809.1">
    <property type="nucleotide sequence ID" value="NZ_MPLS01000039.1"/>
</dbReference>
<evidence type="ECO:0000313" key="2">
    <source>
        <dbReference type="EMBL" id="ORI97193.1"/>
    </source>
</evidence>
<protein>
    <submittedName>
        <fullName evidence="2">cAMP phosphodiesterase</fullName>
    </submittedName>
</protein>
<feature type="domain" description="Cyclic nucleotide-binding" evidence="1">
    <location>
        <begin position="38"/>
        <end position="112"/>
    </location>
</feature>
<dbReference type="STRING" id="33968.BMS77_06805"/>
<comment type="caution">
    <text evidence="2">The sequence shown here is derived from an EMBL/GenBank/DDBJ whole genome shotgun (WGS) entry which is preliminary data.</text>
</comment>
<dbReference type="EMBL" id="MPLS01000039">
    <property type="protein sequence ID" value="ORI97193.1"/>
    <property type="molecule type" value="Genomic_DNA"/>
</dbReference>
<name>A0A1X0VBV1_LEUPS</name>
<dbReference type="Proteomes" id="UP000192288">
    <property type="component" value="Unassembled WGS sequence"/>
</dbReference>